<evidence type="ECO:0000256" key="4">
    <source>
        <dbReference type="ARBA" id="ARBA00022989"/>
    </source>
</evidence>
<accession>A0AA43QQ46</accession>
<evidence type="ECO:0000256" key="1">
    <source>
        <dbReference type="ARBA" id="ARBA00004127"/>
    </source>
</evidence>
<dbReference type="PANTHER" id="PTHR28144">
    <property type="entry name" value="ER MEMBRANE PROTEIN COMPLEX SUBUNIT 5"/>
    <property type="match status" value="1"/>
</dbReference>
<dbReference type="PANTHER" id="PTHR28144:SF1">
    <property type="entry name" value="ER MEMBRANE PROTEIN COMPLEX SUBUNIT 5"/>
    <property type="match status" value="1"/>
</dbReference>
<evidence type="ECO:0000313" key="7">
    <source>
        <dbReference type="Proteomes" id="UP001161017"/>
    </source>
</evidence>
<dbReference type="Proteomes" id="UP001161017">
    <property type="component" value="Unassembled WGS sequence"/>
</dbReference>
<comment type="similarity">
    <text evidence="2">Belongs to the membrane magnesium transporter (TC 1.A.67) family.</text>
</comment>
<sequence>MAGTTNGCAQFEFHLGGIQYDISSSGVAGIPLDISLETIVSVLAICVGIVSGADQLQPISWRIWAGQQERRSGEGGPYQGLEDRMGFVDIRVSTNVLRTQYKWLSTQVPKAAICLGRTWLTDHFGHQAKRREFADWVRIDRGIELLVDQAAHGYILPPDQVQPVGDLLTIFSVLARANHTLDCVLQDEVGELIARKEGSRQRSPVRCED</sequence>
<comment type="caution">
    <text evidence="6">The sequence shown here is derived from an EMBL/GenBank/DDBJ whole genome shotgun (WGS) entry which is preliminary data.</text>
</comment>
<name>A0AA43QQ46_9LECA</name>
<keyword evidence="7" id="KW-1185">Reference proteome</keyword>
<keyword evidence="4" id="KW-1133">Transmembrane helix</keyword>
<dbReference type="GO" id="GO:0072546">
    <property type="term" value="C:EMC complex"/>
    <property type="evidence" value="ECO:0007669"/>
    <property type="project" value="TreeGrafter"/>
</dbReference>
<keyword evidence="5" id="KW-0472">Membrane</keyword>
<dbReference type="InterPro" id="IPR053279">
    <property type="entry name" value="EMC_subunit"/>
</dbReference>
<dbReference type="GO" id="GO:0034975">
    <property type="term" value="P:protein folding in endoplasmic reticulum"/>
    <property type="evidence" value="ECO:0007669"/>
    <property type="project" value="TreeGrafter"/>
</dbReference>
<dbReference type="InterPro" id="IPR018937">
    <property type="entry name" value="MMgT"/>
</dbReference>
<evidence type="ECO:0000256" key="2">
    <source>
        <dbReference type="ARBA" id="ARBA00006109"/>
    </source>
</evidence>
<reference evidence="6" key="1">
    <citation type="journal article" date="2023" name="Genome Biol. Evol.">
        <title>First Whole Genome Sequence and Flow Cytometry Genome Size Data for the Lichen-Forming Fungus Ramalina farinacea (Ascomycota).</title>
        <authorList>
            <person name="Llewellyn T."/>
            <person name="Mian S."/>
            <person name="Hill R."/>
            <person name="Leitch I.J."/>
            <person name="Gaya E."/>
        </authorList>
    </citation>
    <scope>NUCLEOTIDE SEQUENCE</scope>
    <source>
        <strain evidence="6">LIQ254RAFAR</strain>
    </source>
</reference>
<comment type="subcellular location">
    <subcellularLocation>
        <location evidence="1">Endomembrane system</location>
        <topology evidence="1">Multi-pass membrane protein</topology>
    </subcellularLocation>
</comment>
<evidence type="ECO:0000313" key="6">
    <source>
        <dbReference type="EMBL" id="MDI1490573.1"/>
    </source>
</evidence>
<gene>
    <name evidence="6" type="ORF">OHK93_001777</name>
</gene>
<keyword evidence="3" id="KW-0812">Transmembrane</keyword>
<dbReference type="EMBL" id="JAPUFD010000012">
    <property type="protein sequence ID" value="MDI1490573.1"/>
    <property type="molecule type" value="Genomic_DNA"/>
</dbReference>
<protein>
    <submittedName>
        <fullName evidence="6">Uncharacterized protein</fullName>
    </submittedName>
</protein>
<organism evidence="6 7">
    <name type="scientific">Ramalina farinacea</name>
    <dbReference type="NCBI Taxonomy" id="258253"/>
    <lineage>
        <taxon>Eukaryota</taxon>
        <taxon>Fungi</taxon>
        <taxon>Dikarya</taxon>
        <taxon>Ascomycota</taxon>
        <taxon>Pezizomycotina</taxon>
        <taxon>Lecanoromycetes</taxon>
        <taxon>OSLEUM clade</taxon>
        <taxon>Lecanoromycetidae</taxon>
        <taxon>Lecanorales</taxon>
        <taxon>Lecanorineae</taxon>
        <taxon>Ramalinaceae</taxon>
        <taxon>Ramalina</taxon>
    </lineage>
</organism>
<evidence type="ECO:0000256" key="3">
    <source>
        <dbReference type="ARBA" id="ARBA00022692"/>
    </source>
</evidence>
<proteinExistence type="inferred from homology"/>
<dbReference type="Pfam" id="PF10270">
    <property type="entry name" value="MMgT"/>
    <property type="match status" value="1"/>
</dbReference>
<dbReference type="AlphaFoldDB" id="A0AA43QQ46"/>
<evidence type="ECO:0000256" key="5">
    <source>
        <dbReference type="ARBA" id="ARBA00023136"/>
    </source>
</evidence>